<keyword evidence="6" id="KW-1185">Reference proteome</keyword>
<organism evidence="5 6">
    <name type="scientific">Cohnella silvisoli</name>
    <dbReference type="NCBI Taxonomy" id="2873699"/>
    <lineage>
        <taxon>Bacteria</taxon>
        <taxon>Bacillati</taxon>
        <taxon>Bacillota</taxon>
        <taxon>Bacilli</taxon>
        <taxon>Bacillales</taxon>
        <taxon>Paenibacillaceae</taxon>
        <taxon>Cohnella</taxon>
    </lineage>
</organism>
<dbReference type="PROSITE" id="PS00622">
    <property type="entry name" value="HTH_LUXR_1"/>
    <property type="match status" value="1"/>
</dbReference>
<name>A0ABV1KZ38_9BACL</name>
<dbReference type="RefSeq" id="WP_232187687.1">
    <property type="nucleotide sequence ID" value="NZ_JAIOAP010000014.1"/>
</dbReference>
<evidence type="ECO:0000256" key="3">
    <source>
        <dbReference type="ARBA" id="ARBA00023163"/>
    </source>
</evidence>
<dbReference type="PROSITE" id="PS50043">
    <property type="entry name" value="HTH_LUXR_2"/>
    <property type="match status" value="1"/>
</dbReference>
<evidence type="ECO:0000256" key="2">
    <source>
        <dbReference type="ARBA" id="ARBA00023125"/>
    </source>
</evidence>
<dbReference type="InterPro" id="IPR016032">
    <property type="entry name" value="Sig_transdc_resp-reg_C-effctor"/>
</dbReference>
<proteinExistence type="predicted"/>
<evidence type="ECO:0000313" key="5">
    <source>
        <dbReference type="EMBL" id="MEQ4485369.1"/>
    </source>
</evidence>
<keyword evidence="1" id="KW-0805">Transcription regulation</keyword>
<dbReference type="Gene3D" id="1.10.10.10">
    <property type="entry name" value="Winged helix-like DNA-binding domain superfamily/Winged helix DNA-binding domain"/>
    <property type="match status" value="1"/>
</dbReference>
<dbReference type="InterPro" id="IPR036388">
    <property type="entry name" value="WH-like_DNA-bd_sf"/>
</dbReference>
<sequence length="103" mass="11646">MNLTVAADYKRLNDLLMESMDPAMSSFSSRYQITLRESEILILIAVYGFSNREIAEQCAITEKTVKNHIANVMNKLGVKSMRKLLSLLFSYVLSRSFAYGGNI</sequence>
<dbReference type="InterPro" id="IPR000792">
    <property type="entry name" value="Tscrpt_reg_LuxR_C"/>
</dbReference>
<comment type="caution">
    <text evidence="5">The sequence shown here is derived from an EMBL/GenBank/DDBJ whole genome shotgun (WGS) entry which is preliminary data.</text>
</comment>
<dbReference type="CDD" id="cd06170">
    <property type="entry name" value="LuxR_C_like"/>
    <property type="match status" value="1"/>
</dbReference>
<evidence type="ECO:0000256" key="1">
    <source>
        <dbReference type="ARBA" id="ARBA00023015"/>
    </source>
</evidence>
<dbReference type="Proteomes" id="UP001493487">
    <property type="component" value="Unassembled WGS sequence"/>
</dbReference>
<dbReference type="SUPFAM" id="SSF46894">
    <property type="entry name" value="C-terminal effector domain of the bipartite response regulators"/>
    <property type="match status" value="1"/>
</dbReference>
<evidence type="ECO:0000313" key="6">
    <source>
        <dbReference type="Proteomes" id="UP001493487"/>
    </source>
</evidence>
<dbReference type="EMBL" id="JASKHM010000015">
    <property type="protein sequence ID" value="MEQ4485369.1"/>
    <property type="molecule type" value="Genomic_DNA"/>
</dbReference>
<protein>
    <submittedName>
        <fullName evidence="5">LuxR C-terminal-related transcriptional regulator</fullName>
    </submittedName>
</protein>
<dbReference type="Pfam" id="PF00196">
    <property type="entry name" value="GerE"/>
    <property type="match status" value="1"/>
</dbReference>
<keyword evidence="3" id="KW-0804">Transcription</keyword>
<accession>A0ABV1KZ38</accession>
<gene>
    <name evidence="5" type="ORF">QJS35_23565</name>
</gene>
<dbReference type="SMART" id="SM00421">
    <property type="entry name" value="HTH_LUXR"/>
    <property type="match status" value="1"/>
</dbReference>
<dbReference type="PANTHER" id="PTHR44688">
    <property type="entry name" value="DNA-BINDING TRANSCRIPTIONAL ACTIVATOR DEVR_DOSR"/>
    <property type="match status" value="1"/>
</dbReference>
<evidence type="ECO:0000259" key="4">
    <source>
        <dbReference type="PROSITE" id="PS50043"/>
    </source>
</evidence>
<feature type="domain" description="HTH luxR-type" evidence="4">
    <location>
        <begin position="26"/>
        <end position="92"/>
    </location>
</feature>
<reference evidence="5 6" key="1">
    <citation type="journal article" date="2023" name="Genome Announc.">
        <title>Pan-Genome Analyses of the Genus Cohnella and Proposal of the Novel Species Cohnella silvisoli sp. nov., Isolated from Forest Soil.</title>
        <authorList>
            <person name="Wang C."/>
            <person name="Mao L."/>
            <person name="Bao G."/>
            <person name="Zhu H."/>
        </authorList>
    </citation>
    <scope>NUCLEOTIDE SEQUENCE [LARGE SCALE GENOMIC DNA]</scope>
    <source>
        <strain evidence="5 6">NL03-T5-1</strain>
    </source>
</reference>
<dbReference type="PANTHER" id="PTHR44688:SF16">
    <property type="entry name" value="DNA-BINDING TRANSCRIPTIONAL ACTIVATOR DEVR_DOSR"/>
    <property type="match status" value="1"/>
</dbReference>
<keyword evidence="2" id="KW-0238">DNA-binding</keyword>